<dbReference type="Proteomes" id="UP000215914">
    <property type="component" value="Chromosome 4"/>
</dbReference>
<accession>A0A251V0A9</accession>
<evidence type="ECO:0000313" key="3">
    <source>
        <dbReference type="Proteomes" id="UP000215914"/>
    </source>
</evidence>
<keyword evidence="3" id="KW-1185">Reference proteome</keyword>
<feature type="transmembrane region" description="Helical" evidence="1">
    <location>
        <begin position="106"/>
        <end position="131"/>
    </location>
</feature>
<gene>
    <name evidence="2" type="ORF">HannXRQ_Chr04g0115541</name>
</gene>
<protein>
    <submittedName>
        <fullName evidence="2">Uncharacterized protein</fullName>
    </submittedName>
</protein>
<dbReference type="AlphaFoldDB" id="A0A251V0A9"/>
<dbReference type="EMBL" id="CM007893">
    <property type="protein sequence ID" value="OTG28824.1"/>
    <property type="molecule type" value="Genomic_DNA"/>
</dbReference>
<evidence type="ECO:0000313" key="2">
    <source>
        <dbReference type="EMBL" id="OTG28824.1"/>
    </source>
</evidence>
<proteinExistence type="predicted"/>
<organism evidence="2 3">
    <name type="scientific">Helianthus annuus</name>
    <name type="common">Common sunflower</name>
    <dbReference type="NCBI Taxonomy" id="4232"/>
    <lineage>
        <taxon>Eukaryota</taxon>
        <taxon>Viridiplantae</taxon>
        <taxon>Streptophyta</taxon>
        <taxon>Embryophyta</taxon>
        <taxon>Tracheophyta</taxon>
        <taxon>Spermatophyta</taxon>
        <taxon>Magnoliopsida</taxon>
        <taxon>eudicotyledons</taxon>
        <taxon>Gunneridae</taxon>
        <taxon>Pentapetalae</taxon>
        <taxon>asterids</taxon>
        <taxon>campanulids</taxon>
        <taxon>Asterales</taxon>
        <taxon>Asteraceae</taxon>
        <taxon>Asteroideae</taxon>
        <taxon>Heliantheae alliance</taxon>
        <taxon>Heliantheae</taxon>
        <taxon>Helianthus</taxon>
    </lineage>
</organism>
<keyword evidence="1" id="KW-0472">Membrane</keyword>
<dbReference type="InParanoid" id="A0A251V0A9"/>
<keyword evidence="1" id="KW-1133">Transmembrane helix</keyword>
<keyword evidence="1" id="KW-0812">Transmembrane</keyword>
<sequence>MFLLYNVQGFSFVCSKNNFSGVRFHRINSDFALISGCKWWLKNHTERREGESLEKVSIFKVVKNHHKSNQRRRPFFHFFRCHNKLKKSLEKQQTGEQKFESKGIPVILHLGIINICCNVVFWAYVLLRIWLLKAPFWVAWMVQKSHYSVPNKGTKGLFTNWADNLDLNYRFRTKAPNGCQQLMGLGVYAYLKTHSGSQPEPTRARFHVVSLAIHLHFMRLLWKCPM</sequence>
<reference evidence="3" key="1">
    <citation type="journal article" date="2017" name="Nature">
        <title>The sunflower genome provides insights into oil metabolism, flowering and Asterid evolution.</title>
        <authorList>
            <person name="Badouin H."/>
            <person name="Gouzy J."/>
            <person name="Grassa C.J."/>
            <person name="Murat F."/>
            <person name="Staton S.E."/>
            <person name="Cottret L."/>
            <person name="Lelandais-Briere C."/>
            <person name="Owens G.L."/>
            <person name="Carrere S."/>
            <person name="Mayjonade B."/>
            <person name="Legrand L."/>
            <person name="Gill N."/>
            <person name="Kane N.C."/>
            <person name="Bowers J.E."/>
            <person name="Hubner S."/>
            <person name="Bellec A."/>
            <person name="Berard A."/>
            <person name="Berges H."/>
            <person name="Blanchet N."/>
            <person name="Boniface M.C."/>
            <person name="Brunel D."/>
            <person name="Catrice O."/>
            <person name="Chaidir N."/>
            <person name="Claudel C."/>
            <person name="Donnadieu C."/>
            <person name="Faraut T."/>
            <person name="Fievet G."/>
            <person name="Helmstetter N."/>
            <person name="King M."/>
            <person name="Knapp S.J."/>
            <person name="Lai Z."/>
            <person name="Le Paslier M.C."/>
            <person name="Lippi Y."/>
            <person name="Lorenzon L."/>
            <person name="Mandel J.R."/>
            <person name="Marage G."/>
            <person name="Marchand G."/>
            <person name="Marquand E."/>
            <person name="Bret-Mestries E."/>
            <person name="Morien E."/>
            <person name="Nambeesan S."/>
            <person name="Nguyen T."/>
            <person name="Pegot-Espagnet P."/>
            <person name="Pouilly N."/>
            <person name="Raftis F."/>
            <person name="Sallet E."/>
            <person name="Schiex T."/>
            <person name="Thomas J."/>
            <person name="Vandecasteele C."/>
            <person name="Vares D."/>
            <person name="Vear F."/>
            <person name="Vautrin S."/>
            <person name="Crespi M."/>
            <person name="Mangin B."/>
            <person name="Burke J.M."/>
            <person name="Salse J."/>
            <person name="Munos S."/>
            <person name="Vincourt P."/>
            <person name="Rieseberg L.H."/>
            <person name="Langlade N.B."/>
        </authorList>
    </citation>
    <scope>NUCLEOTIDE SEQUENCE [LARGE SCALE GENOMIC DNA]</scope>
    <source>
        <strain evidence="3">cv. SF193</strain>
    </source>
</reference>
<evidence type="ECO:0000256" key="1">
    <source>
        <dbReference type="SAM" id="Phobius"/>
    </source>
</evidence>
<name>A0A251V0A9_HELAN</name>